<evidence type="ECO:0000313" key="3">
    <source>
        <dbReference type="Proteomes" id="UP000289323"/>
    </source>
</evidence>
<proteinExistence type="predicted"/>
<evidence type="ECO:0000313" key="2">
    <source>
        <dbReference type="EMBL" id="SPQ21563.1"/>
    </source>
</evidence>
<feature type="compositionally biased region" description="Basic and acidic residues" evidence="1">
    <location>
        <begin position="10"/>
        <end position="20"/>
    </location>
</feature>
<gene>
    <name evidence="2" type="ORF">TT172_LOCUS3982</name>
</gene>
<evidence type="ECO:0000256" key="1">
    <source>
        <dbReference type="SAM" id="MobiDB-lite"/>
    </source>
</evidence>
<name>A0A3S4EXA9_9PEZI</name>
<accession>A0A3S4EXA9</accession>
<feature type="compositionally biased region" description="Basic and acidic residues" evidence="1">
    <location>
        <begin position="52"/>
        <end position="79"/>
    </location>
</feature>
<dbReference type="Proteomes" id="UP000289323">
    <property type="component" value="Unassembled WGS sequence"/>
</dbReference>
<protein>
    <submittedName>
        <fullName evidence="2">A8eb3f70-84d6-421f-8c2a-ba3e49c6301a</fullName>
    </submittedName>
</protein>
<dbReference type="AlphaFoldDB" id="A0A3S4EXA9"/>
<organism evidence="2 3">
    <name type="scientific">Thermothielavioides terrestris</name>
    <dbReference type="NCBI Taxonomy" id="2587410"/>
    <lineage>
        <taxon>Eukaryota</taxon>
        <taxon>Fungi</taxon>
        <taxon>Dikarya</taxon>
        <taxon>Ascomycota</taxon>
        <taxon>Pezizomycotina</taxon>
        <taxon>Sordariomycetes</taxon>
        <taxon>Sordariomycetidae</taxon>
        <taxon>Sordariales</taxon>
        <taxon>Chaetomiaceae</taxon>
        <taxon>Thermothielavioides</taxon>
    </lineage>
</organism>
<reference evidence="2 3" key="1">
    <citation type="submission" date="2018-04" db="EMBL/GenBank/DDBJ databases">
        <authorList>
            <person name="Huttner S."/>
            <person name="Dainat J."/>
        </authorList>
    </citation>
    <scope>NUCLEOTIDE SEQUENCE [LARGE SCALE GENOMIC DNA]</scope>
</reference>
<feature type="region of interest" description="Disordered" evidence="1">
    <location>
        <begin position="1"/>
        <end position="79"/>
    </location>
</feature>
<dbReference type="EMBL" id="OUUZ01000008">
    <property type="protein sequence ID" value="SPQ21563.1"/>
    <property type="molecule type" value="Genomic_DNA"/>
</dbReference>
<sequence>MGQDSSKSAAKTDDKLKDDPAGAGAGGTPKTGEHHCRCPQNNCTCPAPRTDTATKEGGRLEKEAGREGTSDGKKPKTAEETLDFLRRFWDSS</sequence>